<evidence type="ECO:0000313" key="1">
    <source>
        <dbReference type="EMBL" id="AUB80288.1"/>
    </source>
</evidence>
<keyword evidence="2" id="KW-1185">Reference proteome</keyword>
<dbReference type="RefSeq" id="WP_100918090.1">
    <property type="nucleotide sequence ID" value="NZ_CP020370.1"/>
</dbReference>
<organism evidence="1 2">
    <name type="scientific">Candidatus Thiodictyon syntrophicum</name>
    <dbReference type="NCBI Taxonomy" id="1166950"/>
    <lineage>
        <taxon>Bacteria</taxon>
        <taxon>Pseudomonadati</taxon>
        <taxon>Pseudomonadota</taxon>
        <taxon>Gammaproteobacteria</taxon>
        <taxon>Chromatiales</taxon>
        <taxon>Chromatiaceae</taxon>
        <taxon>Thiodictyon</taxon>
    </lineage>
</organism>
<name>A0A2K8U3Y3_9GAMM</name>
<dbReference type="AlphaFoldDB" id="A0A2K8U3Y3"/>
<dbReference type="EMBL" id="CP020370">
    <property type="protein sequence ID" value="AUB80288.1"/>
    <property type="molecule type" value="Genomic_DNA"/>
</dbReference>
<gene>
    <name evidence="1" type="ORF">THSYN_04505</name>
</gene>
<proteinExistence type="predicted"/>
<dbReference type="InterPro" id="IPR005368">
    <property type="entry name" value="UPF0175"/>
</dbReference>
<dbReference type="KEGG" id="tsy:THSYN_04505"/>
<accession>A0A2K8U3Y3</accession>
<protein>
    <submittedName>
        <fullName evidence="1">Uncharacterized protein</fullName>
    </submittedName>
</protein>
<reference evidence="1 2" key="1">
    <citation type="submission" date="2017-03" db="EMBL/GenBank/DDBJ databases">
        <title>Complete genome sequence of Candidatus 'Thiodictyon syntrophicum' sp. nov. strain Cad16T, a photolithoautotroph purple sulfur bacterium isolated from an alpine meromictic lake.</title>
        <authorList>
            <person name="Luedin S.M."/>
            <person name="Pothier J.F."/>
            <person name="Danza F."/>
            <person name="Storelli N."/>
            <person name="Wittwer M."/>
            <person name="Tonolla M."/>
        </authorList>
    </citation>
    <scope>NUCLEOTIDE SEQUENCE [LARGE SCALE GENOMIC DNA]</scope>
    <source>
        <strain evidence="1 2">Cad16T</strain>
    </source>
</reference>
<sequence>MLAITVEIPDDLAANFDTPEAIRRTLFEDFVIEQRQRGAISLGKAAELLGLSYPELLDLLGGKGLSPINASPQDLDESYRRFVELMDKA</sequence>
<evidence type="ECO:0000313" key="2">
    <source>
        <dbReference type="Proteomes" id="UP000232638"/>
    </source>
</evidence>
<dbReference type="Pfam" id="PF03683">
    <property type="entry name" value="UPF0175"/>
    <property type="match status" value="1"/>
</dbReference>
<dbReference type="Proteomes" id="UP000232638">
    <property type="component" value="Chromosome"/>
</dbReference>
<dbReference type="OrthoDB" id="5771342at2"/>